<feature type="compositionally biased region" description="Acidic residues" evidence="1">
    <location>
        <begin position="312"/>
        <end position="335"/>
    </location>
</feature>
<feature type="region of interest" description="Disordered" evidence="1">
    <location>
        <begin position="1166"/>
        <end position="1246"/>
    </location>
</feature>
<organism evidence="3 4">
    <name type="scientific">Salix udensis</name>
    <dbReference type="NCBI Taxonomy" id="889485"/>
    <lineage>
        <taxon>Eukaryota</taxon>
        <taxon>Viridiplantae</taxon>
        <taxon>Streptophyta</taxon>
        <taxon>Embryophyta</taxon>
        <taxon>Tracheophyta</taxon>
        <taxon>Spermatophyta</taxon>
        <taxon>Magnoliopsida</taxon>
        <taxon>eudicotyledons</taxon>
        <taxon>Gunneridae</taxon>
        <taxon>Pentapetalae</taxon>
        <taxon>rosids</taxon>
        <taxon>fabids</taxon>
        <taxon>Malpighiales</taxon>
        <taxon>Salicaceae</taxon>
        <taxon>Saliceae</taxon>
        <taxon>Salix</taxon>
    </lineage>
</organism>
<keyword evidence="2" id="KW-1133">Transmembrane helix</keyword>
<feature type="compositionally biased region" description="Low complexity" evidence="1">
    <location>
        <begin position="255"/>
        <end position="267"/>
    </location>
</feature>
<feature type="transmembrane region" description="Helical" evidence="2">
    <location>
        <begin position="49"/>
        <end position="74"/>
    </location>
</feature>
<keyword evidence="4" id="KW-1185">Reference proteome</keyword>
<reference evidence="3 4" key="1">
    <citation type="journal article" date="2023" name="Int. J. Mol. Sci.">
        <title>De Novo Assembly and Annotation of 11 Diverse Shrub Willow (Salix) Genomes Reveals Novel Gene Organization in Sex-Linked Regions.</title>
        <authorList>
            <person name="Hyden B."/>
            <person name="Feng K."/>
            <person name="Yates T.B."/>
            <person name="Jawdy S."/>
            <person name="Cereghino C."/>
            <person name="Smart L.B."/>
            <person name="Muchero W."/>
        </authorList>
    </citation>
    <scope>NUCLEOTIDE SEQUENCE [LARGE SCALE GENOMIC DNA]</scope>
    <source>
        <tissue evidence="3">Shoot tip</tissue>
    </source>
</reference>
<feature type="compositionally biased region" description="Low complexity" evidence="1">
    <location>
        <begin position="1660"/>
        <end position="1674"/>
    </location>
</feature>
<feature type="compositionally biased region" description="Acidic residues" evidence="1">
    <location>
        <begin position="1573"/>
        <end position="1583"/>
    </location>
</feature>
<evidence type="ECO:0000256" key="2">
    <source>
        <dbReference type="SAM" id="Phobius"/>
    </source>
</evidence>
<dbReference type="Proteomes" id="UP001162972">
    <property type="component" value="Chromosome 13"/>
</dbReference>
<feature type="compositionally biased region" description="Polar residues" evidence="1">
    <location>
        <begin position="1175"/>
        <end position="1206"/>
    </location>
</feature>
<keyword evidence="2" id="KW-0812">Transmembrane</keyword>
<name>A0AAD6L4I3_9ROSI</name>
<feature type="region of interest" description="Disordered" evidence="1">
    <location>
        <begin position="608"/>
        <end position="627"/>
    </location>
</feature>
<feature type="region of interest" description="Disordered" evidence="1">
    <location>
        <begin position="288"/>
        <end position="359"/>
    </location>
</feature>
<gene>
    <name evidence="3" type="ORF">OIU84_017644</name>
</gene>
<comment type="caution">
    <text evidence="3">The sequence shown here is derived from an EMBL/GenBank/DDBJ whole genome shotgun (WGS) entry which is preliminary data.</text>
</comment>
<evidence type="ECO:0000313" key="4">
    <source>
        <dbReference type="Proteomes" id="UP001162972"/>
    </source>
</evidence>
<dbReference type="PANTHER" id="PTHR33870:SF4">
    <property type="entry name" value="CARDIOMYOPATHY-ASSOCIATED PROTEIN"/>
    <property type="match status" value="1"/>
</dbReference>
<keyword evidence="2" id="KW-0472">Membrane</keyword>
<protein>
    <submittedName>
        <fullName evidence="3">Uncharacterized protein</fullName>
    </submittedName>
</protein>
<evidence type="ECO:0000313" key="3">
    <source>
        <dbReference type="EMBL" id="KAJ6433972.1"/>
    </source>
</evidence>
<feature type="compositionally biased region" description="Polar residues" evidence="1">
    <location>
        <begin position="522"/>
        <end position="540"/>
    </location>
</feature>
<feature type="compositionally biased region" description="Polar residues" evidence="1">
    <location>
        <begin position="1219"/>
        <end position="1237"/>
    </location>
</feature>
<feature type="compositionally biased region" description="Basic and acidic residues" evidence="1">
    <location>
        <begin position="336"/>
        <end position="359"/>
    </location>
</feature>
<sequence>MAIDAMRTRVQIRRFLVISFKLCYRSVCKHPFLVGMVCYLLLLYRSFPFLFSLLVTASPVLICTAILLGTLLSFGEPNIPEIEEEEEEEEVSHEISYLKKEGVAEDATFVVQKDESFSLEGFVRNKDIEEESLLENKNKKIEVHGDLGDYVPLIDETSREVQFEKLVVEEVESDFDNLELGKKREIQEENLGIKEVLSHAEGVKEQYSLLQNPRDENLDDDNSVGEFIATQNGYLEFSQESSWKRAYHDDDEASDSGSDGVESSSPDASMADILPMLDELHPLLDEEAPQPANISNDGSDAGSEGSHKSDESSIESEEDVGNQADEDEDGDDDHDNDNKEEAQGSKEDESKSAIKWTEDDQKNLMDLGTLELERNQRLESLIARRRARRNMRLMAEKNLIDLDAADIPINIPSISTARHNPFDFPYDDVPGSAPSVLLPRRNPFDLPYDSNEEKPDLKGDSFQQEFSATQHREPFFRRHESFSVGPSTLGGTRQDLRWKPYFVPERFATEGTSYHTFQRQLSEASESKVSSVPDTESVSSALEEEDKRINEEDVSQETEMISNVDHASLLVERGSLSSEEVDSLDDEQVEKRDLHLDGAEIAFGDVENHQDIDSGLSESGGATPEELNTSEILLRMGRGEEDYSSRSSLSSLSEIDEKISDVNRASTSLEPRNSQIEGSHISTQTSLDSDFHFVNGLTDDNEHREPILEPRNDHIDECDISTQSSLDSDFHFTSQMMDESQYREPVLDSTGNQIGDSGILKEISMEFDSNVMSGLPDDNQEPVLESGGHHIEESGISLQTYHNSDIHLTTAVIDDGQHSNPVYDSSPQSIETFLSFSSLSSDTQRSEMGSPLAMAEFADKDSEVHAENLEKDMSSHQVMLEGSSQAHSPDEIEFRSTGVAENTGNEIAVLGFSGVEINFDGQKGYTKPESAAENVSVDYSSLSDNGSAKEVVAGTEENSHHKEDRLHSSTFDAETIVDGYMQLDSASSSYNMASEEINLPVLEKDPPLVVGQVSLDTKLSASEAKPVEDHAIGIEKTFGLEQDQVSSRSFDADIHADGFQAVDERLYLVDSNSQHVPSNDLHLSVHEEGEPSVVAEQVLGTHLDESSLEMKLVEEHSSEKGETIQSVQDQVHSSISDSVIGAGFHRDVDVTIVSSESGHQNALFEEKSHLESEKQQSLSDKSIPEQSSSNHDEPQGQSVTVSNNENIPEVHNPEERISRSTTSLMSNFTSDSPNSLPYKSPDGGVDLKDDVRDKIVYEDYHQVLEHSNYPGEAYGPPVAEENINEEEDEIKEIDDGLLSELDTVGDFSVKEVVGESLFDEQVPENSVSPEFDFLPKDSSLTEVKPELPVLEARSVEDIDLAFKQLREGANAEEVIVPSMFEEQLAEDESKHQNDSDLRVVEARFLEDIHIAMKKISEENIEELVDSREATTEARSLEDIHIAMKKISEENIEELVDSREAITEANEMGSTKEIPALEFKTIEDIDLALRQLHEGVEVEEVIEQQLDVDGTKDLGQTSSAFPVAEARSLEDIRIAMKQVSEGNVEQQPKLLDPNDKPGHEAASTGEMDYRNSEINEEDSTEDIESSTVEVNEVSSIKAVESSTVQVIEVTSIKESEPGTAEFGVGGTGTISPHESKHGFDETSGNSSSSISDTKGKKAKSHSSSSSSSSSSSDSD</sequence>
<feature type="region of interest" description="Disordered" evidence="1">
    <location>
        <begin position="522"/>
        <end position="559"/>
    </location>
</feature>
<proteinExistence type="predicted"/>
<dbReference type="EMBL" id="JAPFFJ010000002">
    <property type="protein sequence ID" value="KAJ6433972.1"/>
    <property type="molecule type" value="Genomic_DNA"/>
</dbReference>
<feature type="compositionally biased region" description="Low complexity" evidence="1">
    <location>
        <begin position="1584"/>
        <end position="1594"/>
    </location>
</feature>
<dbReference type="PANTHER" id="PTHR33870">
    <property type="entry name" value="CARDIOMYOPATHY-ASSOCIATED PROTEIN"/>
    <property type="match status" value="1"/>
</dbReference>
<feature type="region of interest" description="Disordered" evidence="1">
    <location>
        <begin position="249"/>
        <end position="268"/>
    </location>
</feature>
<evidence type="ECO:0000256" key="1">
    <source>
        <dbReference type="SAM" id="MobiDB-lite"/>
    </source>
</evidence>
<accession>A0AAD6L4I3</accession>
<feature type="region of interest" description="Disordered" evidence="1">
    <location>
        <begin position="1538"/>
        <end position="1674"/>
    </location>
</feature>